<feature type="domain" description="FtsK gamma" evidence="1">
    <location>
        <begin position="6"/>
        <end position="71"/>
    </location>
</feature>
<accession>U7QVF7</accession>
<dbReference type="PANTHER" id="PTHR22683:SF41">
    <property type="entry name" value="DNA TRANSLOCASE FTSK"/>
    <property type="match status" value="1"/>
</dbReference>
<dbReference type="Pfam" id="PF09397">
    <property type="entry name" value="FtsK_gamma"/>
    <property type="match status" value="1"/>
</dbReference>
<gene>
    <name evidence="2" type="ORF">O185_16855</name>
</gene>
<dbReference type="InterPro" id="IPR018541">
    <property type="entry name" value="Ftsk_gamma"/>
</dbReference>
<dbReference type="PATRIC" id="fig|1389415.4.peg.3353"/>
<name>U7QVF7_PHOTE</name>
<dbReference type="EMBL" id="AXDT01000163">
    <property type="protein sequence ID" value="ERT11944.1"/>
    <property type="molecule type" value="Genomic_DNA"/>
</dbReference>
<dbReference type="Gene3D" id="1.10.10.10">
    <property type="entry name" value="Winged helix-like DNA-binding domain superfamily/Winged helix DNA-binding domain"/>
    <property type="match status" value="1"/>
</dbReference>
<sequence>MMWNFDDSYDELIGKAILHVLDSRRVSASGVQRQFRIGYNRAARIVEQMEYLGVVTTPGVNGNRKVLGPPVDIRPYEEKSDEVKISPFEHERILEAITSKRIVIWLMDTGKCSEDGTKILIVNSFSPFEYLANKQKRDKDLDNDINGDLLRGYLFTATMQVRTPLKVLTQHGRIECKAAHKLPKIVKEDWQGIWVPEAKKWKDIGIDMPEMPEGTMASQIGQIPRDGGDYLRFLIYVNNIKESKASREEKYKYIQLGRHMYGQDGMPFAEHIGQVTFW</sequence>
<reference evidence="2 3" key="1">
    <citation type="submission" date="2013-10" db="EMBL/GenBank/DDBJ databases">
        <title>Whole Genome Shotgun Sequence of Photorhabdus temperata J3.</title>
        <authorList>
            <person name="Park G.-S."/>
            <person name="Hong S.-J."/>
            <person name="Shin J.-H."/>
        </authorList>
    </citation>
    <scope>NUCLEOTIDE SEQUENCE [LARGE SCALE GENOMIC DNA]</scope>
    <source>
        <strain evidence="2 3">J3</strain>
    </source>
</reference>
<dbReference type="PANTHER" id="PTHR22683">
    <property type="entry name" value="SPORULATION PROTEIN RELATED"/>
    <property type="match status" value="1"/>
</dbReference>
<dbReference type="InterPro" id="IPR050206">
    <property type="entry name" value="FtsK/SpoIIIE/SftA"/>
</dbReference>
<organism evidence="2 3">
    <name type="scientific">Photorhabdus temperata J3</name>
    <dbReference type="NCBI Taxonomy" id="1389415"/>
    <lineage>
        <taxon>Bacteria</taxon>
        <taxon>Pseudomonadati</taxon>
        <taxon>Pseudomonadota</taxon>
        <taxon>Gammaproteobacteria</taxon>
        <taxon>Enterobacterales</taxon>
        <taxon>Morganellaceae</taxon>
        <taxon>Photorhabdus</taxon>
    </lineage>
</organism>
<evidence type="ECO:0000313" key="3">
    <source>
        <dbReference type="Proteomes" id="UP000017133"/>
    </source>
</evidence>
<comment type="caution">
    <text evidence="2">The sequence shown here is derived from an EMBL/GenBank/DDBJ whole genome shotgun (WGS) entry which is preliminary data.</text>
</comment>
<keyword evidence="3" id="KW-1185">Reference proteome</keyword>
<dbReference type="SUPFAM" id="SSF46785">
    <property type="entry name" value="Winged helix' DNA-binding domain"/>
    <property type="match status" value="1"/>
</dbReference>
<dbReference type="SMART" id="SM00843">
    <property type="entry name" value="Ftsk_gamma"/>
    <property type="match status" value="1"/>
</dbReference>
<proteinExistence type="predicted"/>
<dbReference type="InterPro" id="IPR036390">
    <property type="entry name" value="WH_DNA-bd_sf"/>
</dbReference>
<protein>
    <recommendedName>
        <fullName evidence="1">FtsK gamma domain-containing protein</fullName>
    </recommendedName>
</protein>
<dbReference type="Proteomes" id="UP000017133">
    <property type="component" value="Unassembled WGS sequence"/>
</dbReference>
<dbReference type="InterPro" id="IPR036388">
    <property type="entry name" value="WH-like_DNA-bd_sf"/>
</dbReference>
<dbReference type="AlphaFoldDB" id="U7QVF7"/>
<evidence type="ECO:0000259" key="1">
    <source>
        <dbReference type="SMART" id="SM00843"/>
    </source>
</evidence>
<evidence type="ECO:0000313" key="2">
    <source>
        <dbReference type="EMBL" id="ERT11944.1"/>
    </source>
</evidence>